<name>A0A6M8BS88_9CYAN</name>
<evidence type="ECO:0000256" key="1">
    <source>
        <dbReference type="SAM" id="MobiDB-lite"/>
    </source>
</evidence>
<accession>A0A6M8BS88</accession>
<keyword evidence="3" id="KW-1185">Reference proteome</keyword>
<protein>
    <submittedName>
        <fullName evidence="2">Uncharacterized protein</fullName>
    </submittedName>
</protein>
<dbReference type="Proteomes" id="UP000505210">
    <property type="component" value="Chromosome"/>
</dbReference>
<gene>
    <name evidence="2" type="ORF">HPC62_18670</name>
</gene>
<sequence length="87" mass="9718">MGVEAGLGHALPPPEDVPEEVLRTQIVLEGRSPVTGEPLTASERATQQTSRQTAIEEQPRDLPPEIRQTVMLLKLRRLLRPVLPFIF</sequence>
<dbReference type="AlphaFoldDB" id="A0A6M8BS88"/>
<evidence type="ECO:0000313" key="2">
    <source>
        <dbReference type="EMBL" id="QKD85055.1"/>
    </source>
</evidence>
<reference evidence="2 3" key="1">
    <citation type="submission" date="2020-05" db="EMBL/GenBank/DDBJ databases">
        <title>Complete genome sequence of of a novel Thermoleptolyngbya strain isolated from hot springs of Ganzi, Sichuan China.</title>
        <authorList>
            <person name="Tang J."/>
            <person name="Daroch M."/>
            <person name="Li L."/>
            <person name="Waleron K."/>
            <person name="Waleron M."/>
            <person name="Waleron M."/>
        </authorList>
    </citation>
    <scope>NUCLEOTIDE SEQUENCE [LARGE SCALE GENOMIC DNA]</scope>
    <source>
        <strain evidence="2 3">PKUAC-SCTA183</strain>
    </source>
</reference>
<organism evidence="2 3">
    <name type="scientific">Thermoleptolyngbya sichuanensis A183</name>
    <dbReference type="NCBI Taxonomy" id="2737172"/>
    <lineage>
        <taxon>Bacteria</taxon>
        <taxon>Bacillati</taxon>
        <taxon>Cyanobacteriota</taxon>
        <taxon>Cyanophyceae</taxon>
        <taxon>Oculatellales</taxon>
        <taxon>Oculatellaceae</taxon>
        <taxon>Thermoleptolyngbya</taxon>
        <taxon>Thermoleptolyngbya sichuanensis</taxon>
    </lineage>
</organism>
<dbReference type="EMBL" id="CP053661">
    <property type="protein sequence ID" value="QKD85055.1"/>
    <property type="molecule type" value="Genomic_DNA"/>
</dbReference>
<proteinExistence type="predicted"/>
<dbReference type="KEGG" id="theu:HPC62_18670"/>
<feature type="compositionally biased region" description="Polar residues" evidence="1">
    <location>
        <begin position="43"/>
        <end position="55"/>
    </location>
</feature>
<evidence type="ECO:0000313" key="3">
    <source>
        <dbReference type="Proteomes" id="UP000505210"/>
    </source>
</evidence>
<feature type="region of interest" description="Disordered" evidence="1">
    <location>
        <begin position="32"/>
        <end position="58"/>
    </location>
</feature>